<dbReference type="EMBL" id="NNRL01000036">
    <property type="protein sequence ID" value="OYR24886.1"/>
    <property type="molecule type" value="Genomic_DNA"/>
</dbReference>
<reference evidence="1 2" key="1">
    <citation type="submission" date="2017-07" db="EMBL/GenBank/DDBJ databases">
        <title>Phylogenetic study on the rhizospheric bacterium Ochrobactrum sp. A44.</title>
        <authorList>
            <person name="Krzyzanowska D.M."/>
            <person name="Ossowicki A."/>
            <person name="Rajewska M."/>
            <person name="Maciag T."/>
            <person name="Kaczynski Z."/>
            <person name="Czerwicka M."/>
            <person name="Jafra S."/>
        </authorList>
    </citation>
    <scope>NUCLEOTIDE SEQUENCE [LARGE SCALE GENOMIC DNA]</scope>
    <source>
        <strain evidence="1 2">OgA9a</strain>
    </source>
</reference>
<accession>A0A256GD95</accession>
<dbReference type="RefSeq" id="WP_094538665.1">
    <property type="nucleotide sequence ID" value="NZ_JBHEER010000024.1"/>
</dbReference>
<sequence length="65" mass="7252">MVDETNHLFDAAQALDGKLSDKTINPENVAKDGLDMIPEDATEVPDIRDITAIRSQRDKSRRQGE</sequence>
<dbReference type="AlphaFoldDB" id="A0A256GD95"/>
<keyword evidence="2" id="KW-1185">Reference proteome</keyword>
<gene>
    <name evidence="1" type="ORF">CEV33_4625</name>
</gene>
<protein>
    <submittedName>
        <fullName evidence="1">Uncharacterized protein</fullName>
    </submittedName>
</protein>
<dbReference type="Proteomes" id="UP000216478">
    <property type="component" value="Unassembled WGS sequence"/>
</dbReference>
<dbReference type="OrthoDB" id="8451204at2"/>
<evidence type="ECO:0000313" key="2">
    <source>
        <dbReference type="Proteomes" id="UP000216478"/>
    </source>
</evidence>
<evidence type="ECO:0000313" key="1">
    <source>
        <dbReference type="EMBL" id="OYR24886.1"/>
    </source>
</evidence>
<name>A0A256GD95_9HYPH</name>
<organism evidence="1 2">
    <name type="scientific">Brucella grignonensis</name>
    <dbReference type="NCBI Taxonomy" id="94627"/>
    <lineage>
        <taxon>Bacteria</taxon>
        <taxon>Pseudomonadati</taxon>
        <taxon>Pseudomonadota</taxon>
        <taxon>Alphaproteobacteria</taxon>
        <taxon>Hyphomicrobiales</taxon>
        <taxon>Brucellaceae</taxon>
        <taxon>Brucella/Ochrobactrum group</taxon>
        <taxon>Brucella</taxon>
    </lineage>
</organism>
<comment type="caution">
    <text evidence="1">The sequence shown here is derived from an EMBL/GenBank/DDBJ whole genome shotgun (WGS) entry which is preliminary data.</text>
</comment>
<proteinExistence type="predicted"/>